<organism evidence="10 12">
    <name type="scientific">Gordonia amicalis</name>
    <dbReference type="NCBI Taxonomy" id="89053"/>
    <lineage>
        <taxon>Bacteria</taxon>
        <taxon>Bacillati</taxon>
        <taxon>Actinomycetota</taxon>
        <taxon>Actinomycetes</taxon>
        <taxon>Mycobacteriales</taxon>
        <taxon>Gordoniaceae</taxon>
        <taxon>Gordonia</taxon>
    </lineage>
</organism>
<dbReference type="PANTHER" id="PTHR43386:SF23">
    <property type="entry name" value="ABC TRANSPORTER"/>
    <property type="match status" value="1"/>
</dbReference>
<dbReference type="SUPFAM" id="SSF161098">
    <property type="entry name" value="MetI-like"/>
    <property type="match status" value="1"/>
</dbReference>
<evidence type="ECO:0000313" key="9">
    <source>
        <dbReference type="EMBL" id="MDV6309549.1"/>
    </source>
</evidence>
<feature type="transmembrane region" description="Helical" evidence="7">
    <location>
        <begin position="24"/>
        <end position="44"/>
    </location>
</feature>
<keyword evidence="11" id="KW-1185">Reference proteome</keyword>
<keyword evidence="3" id="KW-1003">Cell membrane</keyword>
<keyword evidence="6 7" id="KW-0472">Membrane</keyword>
<accession>A0AAE4U5L9</accession>
<dbReference type="RefSeq" id="WP_096274799.1">
    <property type="nucleotide sequence ID" value="NZ_CP096596.1"/>
</dbReference>
<feature type="domain" description="ABC transmembrane type-1" evidence="8">
    <location>
        <begin position="82"/>
        <end position="272"/>
    </location>
</feature>
<dbReference type="EMBL" id="JAWLKH010000011">
    <property type="protein sequence ID" value="MDV6312645.1"/>
    <property type="molecule type" value="Genomic_DNA"/>
</dbReference>
<feature type="transmembrane region" description="Helical" evidence="7">
    <location>
        <begin position="195"/>
        <end position="216"/>
    </location>
</feature>
<evidence type="ECO:0000259" key="8">
    <source>
        <dbReference type="PROSITE" id="PS50928"/>
    </source>
</evidence>
<evidence type="ECO:0000313" key="10">
    <source>
        <dbReference type="EMBL" id="MDV6312645.1"/>
    </source>
</evidence>
<proteinExistence type="inferred from homology"/>
<evidence type="ECO:0000256" key="4">
    <source>
        <dbReference type="ARBA" id="ARBA00022692"/>
    </source>
</evidence>
<comment type="subcellular location">
    <subcellularLocation>
        <location evidence="1 7">Cell membrane</location>
        <topology evidence="1 7">Multi-pass membrane protein</topology>
    </subcellularLocation>
</comment>
<dbReference type="Proteomes" id="UP001185779">
    <property type="component" value="Unassembled WGS sequence"/>
</dbReference>
<dbReference type="EMBL" id="JAWLKI010000030">
    <property type="protein sequence ID" value="MDV6309549.1"/>
    <property type="molecule type" value="Genomic_DNA"/>
</dbReference>
<dbReference type="PROSITE" id="PS50928">
    <property type="entry name" value="ABC_TM1"/>
    <property type="match status" value="1"/>
</dbReference>
<dbReference type="InterPro" id="IPR050366">
    <property type="entry name" value="BP-dependent_transpt_permease"/>
</dbReference>
<reference evidence="10 11" key="1">
    <citation type="submission" date="2023-10" db="EMBL/GenBank/DDBJ databases">
        <title>Development of a sustainable strategy for remediation of hydrocarbon-contaminated territories based on the waste exchange concept.</title>
        <authorList>
            <person name="Krivoruchko A."/>
        </authorList>
    </citation>
    <scope>NUCLEOTIDE SEQUENCE</scope>
    <source>
        <strain evidence="9 11">IEGM 1266</strain>
        <strain evidence="10">IEGM 1279</strain>
    </source>
</reference>
<keyword evidence="5 7" id="KW-1133">Transmembrane helix</keyword>
<keyword evidence="4 7" id="KW-0812">Transmembrane</keyword>
<comment type="caution">
    <text evidence="10">The sequence shown here is derived from an EMBL/GenBank/DDBJ whole genome shotgun (WGS) entry which is preliminary data.</text>
</comment>
<feature type="transmembrane region" description="Helical" evidence="7">
    <location>
        <begin position="84"/>
        <end position="109"/>
    </location>
</feature>
<evidence type="ECO:0000313" key="12">
    <source>
        <dbReference type="Proteomes" id="UP001185922"/>
    </source>
</evidence>
<name>A0AAE4U5L9_9ACTN</name>
<gene>
    <name evidence="9" type="ORF">R3P94_19980</name>
    <name evidence="10" type="ORF">R3Q15_12235</name>
</gene>
<evidence type="ECO:0000256" key="2">
    <source>
        <dbReference type="ARBA" id="ARBA00022448"/>
    </source>
</evidence>
<evidence type="ECO:0000256" key="5">
    <source>
        <dbReference type="ARBA" id="ARBA00022989"/>
    </source>
</evidence>
<dbReference type="GO" id="GO:0005886">
    <property type="term" value="C:plasma membrane"/>
    <property type="evidence" value="ECO:0007669"/>
    <property type="project" value="UniProtKB-SubCell"/>
</dbReference>
<dbReference type="CDD" id="cd06261">
    <property type="entry name" value="TM_PBP2"/>
    <property type="match status" value="1"/>
</dbReference>
<dbReference type="Gene3D" id="1.10.3720.10">
    <property type="entry name" value="MetI-like"/>
    <property type="match status" value="1"/>
</dbReference>
<protein>
    <submittedName>
        <fullName evidence="10">ABC transporter permease</fullName>
    </submittedName>
</protein>
<dbReference type="Proteomes" id="UP001185922">
    <property type="component" value="Unassembled WGS sequence"/>
</dbReference>
<feature type="transmembrane region" description="Helical" evidence="7">
    <location>
        <begin position="250"/>
        <end position="272"/>
    </location>
</feature>
<sequence>MTAISPPAMRDESRWAAATDRIKAAAPWIVLGVIGALAIGWPLIAEEQTADFAQALRAPGDGSLLGTDHSGYGLGVRTAEGLRISLVIALACAILATVLGVVVGIASVTAGGWVDAIVMRVVDGVNALPHLVVGVVIAAMWRGEPLAIIVSIALTHWPAVARVVRAELLEATSAGWVETARLAGASRTFIATRHLMPAVSGQVLVALTVLLPHAVWHETTLSFLGVGLSPDAASLGTLLGQARGDVLTGAWWTLVVPGLALMVTALACSAAAGSLRRATSPPTGEVWR</sequence>
<dbReference type="GO" id="GO:0055085">
    <property type="term" value="P:transmembrane transport"/>
    <property type="evidence" value="ECO:0007669"/>
    <property type="project" value="InterPro"/>
</dbReference>
<comment type="similarity">
    <text evidence="7">Belongs to the binding-protein-dependent transport system permease family.</text>
</comment>
<dbReference type="Pfam" id="PF00528">
    <property type="entry name" value="BPD_transp_1"/>
    <property type="match status" value="1"/>
</dbReference>
<dbReference type="AlphaFoldDB" id="A0AAE4U5L9"/>
<evidence type="ECO:0000256" key="1">
    <source>
        <dbReference type="ARBA" id="ARBA00004651"/>
    </source>
</evidence>
<evidence type="ECO:0000256" key="7">
    <source>
        <dbReference type="RuleBase" id="RU363032"/>
    </source>
</evidence>
<feature type="transmembrane region" description="Helical" evidence="7">
    <location>
        <begin position="121"/>
        <end position="140"/>
    </location>
</feature>
<dbReference type="InterPro" id="IPR035906">
    <property type="entry name" value="MetI-like_sf"/>
</dbReference>
<evidence type="ECO:0000313" key="11">
    <source>
        <dbReference type="Proteomes" id="UP001185779"/>
    </source>
</evidence>
<dbReference type="InterPro" id="IPR000515">
    <property type="entry name" value="MetI-like"/>
</dbReference>
<dbReference type="PANTHER" id="PTHR43386">
    <property type="entry name" value="OLIGOPEPTIDE TRANSPORT SYSTEM PERMEASE PROTEIN APPC"/>
    <property type="match status" value="1"/>
</dbReference>
<evidence type="ECO:0000256" key="6">
    <source>
        <dbReference type="ARBA" id="ARBA00023136"/>
    </source>
</evidence>
<evidence type="ECO:0000256" key="3">
    <source>
        <dbReference type="ARBA" id="ARBA00022475"/>
    </source>
</evidence>
<keyword evidence="2 7" id="KW-0813">Transport</keyword>